<dbReference type="eggNOG" id="ENOG502Z7YA">
    <property type="taxonomic scope" value="Bacteria"/>
</dbReference>
<gene>
    <name evidence="1" type="ORF">CLOHIR_00523</name>
</gene>
<dbReference type="RefSeq" id="WP_006439452.1">
    <property type="nucleotide sequence ID" value="NZ_DS995355.1"/>
</dbReference>
<keyword evidence="2" id="KW-1185">Reference proteome</keyword>
<dbReference type="Proteomes" id="UP000003178">
    <property type="component" value="Unassembled WGS sequence"/>
</dbReference>
<reference evidence="1 2" key="2">
    <citation type="submission" date="2008-10" db="EMBL/GenBank/DDBJ databases">
        <title>Draft genome sequence of Clostridium hiranonis (DSM 13275).</title>
        <authorList>
            <person name="Sudarsanam P."/>
            <person name="Ley R."/>
            <person name="Guruge J."/>
            <person name="Turnbaugh P.J."/>
            <person name="Mahowald M."/>
            <person name="Liep D."/>
            <person name="Gordon J."/>
        </authorList>
    </citation>
    <scope>NUCLEOTIDE SEQUENCE [LARGE SCALE GENOMIC DNA]</scope>
    <source>
        <strain evidence="1 2">DSM 13275</strain>
    </source>
</reference>
<proteinExistence type="predicted"/>
<evidence type="ECO:0000313" key="1">
    <source>
        <dbReference type="EMBL" id="EEA85826.1"/>
    </source>
</evidence>
<dbReference type="HOGENOM" id="CLU_006952_0_0_9"/>
<evidence type="ECO:0008006" key="3">
    <source>
        <dbReference type="Google" id="ProtNLM"/>
    </source>
</evidence>
<name>B6FXC4_PEPHT</name>
<dbReference type="STRING" id="500633.CLOHIR_00523"/>
<dbReference type="OrthoDB" id="6372157at2"/>
<protein>
    <recommendedName>
        <fullName evidence="3">Helicase ATP-binding domain-containing protein</fullName>
    </recommendedName>
</protein>
<reference evidence="1 2" key="1">
    <citation type="submission" date="2008-09" db="EMBL/GenBank/DDBJ databases">
        <authorList>
            <person name="Fulton L."/>
            <person name="Clifton S."/>
            <person name="Fulton B."/>
            <person name="Xu J."/>
            <person name="Minx P."/>
            <person name="Pepin K.H."/>
            <person name="Johnson M."/>
            <person name="Thiruvilangam P."/>
            <person name="Bhonagiri V."/>
            <person name="Nash W.E."/>
            <person name="Mardis E.R."/>
            <person name="Wilson R.K."/>
        </authorList>
    </citation>
    <scope>NUCLEOTIDE SEQUENCE [LARGE SCALE GENOMIC DNA]</scope>
    <source>
        <strain evidence="1 2">DSM 13275</strain>
    </source>
</reference>
<sequence length="1317" mass="153870">MSFIISDTLDYYSKHTKGIAFIPTPTGSGKSFEAAIFAMLKAINSGRTLVFTTPRIKNKNEFVENLFERIDNFFREDKENRNRVKSKILVLDPNTVSRTNNLSQVKKDILNILKYNDDLKKSFSNLEYYILMKQDKKNPTDSFPEEDFREAERSFRHNLSKTFNERYKKEVVGKDISPYEFMMSSDEWRFISKLYPASLCSAKQIFIMTSSKFLVKNDPIISEKYYFFNNKDFMRNAIIIIDEVDFVKREILDNIFSKNLVKDIAEIFKSIFNALYHEEEMDFKDIDEYKIKINKLSFDCKEIKEKYFKNKWAIKFYKKNKDKEGIIEEAQFIDKIMNYTSAESYYDTNKSYVYIPYCKALETINPDIQSNIIISKNDLNSLADFEFLDLNTMINDISHYINSAFFEFSSIAKVYKERRKHRKKIELSDSDSISSVLKKLNFSKDSSLNFVDYILDIVENKNFNKELSSNSTFLYSVYDRGFSIVNILQEEKFGGDCSLNNYEMKYTPELMLADWTSKALIIGMSATAEHPGISNFNWNYISKKLESYNKEDIKIHEIPEDIMKSLKNDYYNKTRGYSVDINTGIPREIKTIAKSIKVDCKNTCVNVAKDLAILFTGELNPSRAKIDFINQSTNYHFGNIASLESRLKLKKSKKTSISDPVFEYTRLKKIWIFIKNILELYKSNACNKAAISNGIIMTNKGIDLDGNEIFSLSNIKMGTICIYANVFDVSFEEAKKAADNMFVVINSGDLNNENQDKIKFIKDKFKRNEPIFMFTTYGSVSRGNNLKVNIGKNELRQRISNNYLYLINDWTNNGYVDWDSIYIEKPAYIIPKLSDNYYDNNDRSSTSKATINTRLRTFLMIEELLYRKEIDKSQKNILLKEVFNSFQSQNPSSEEYKNLYSTPSVLAEYTTTIYQTIGRISRTNVKKPCSAIFYDYDIVNYVDFDSSVKPSVKEKLNIPIISKEFKRFIEDVKKEKDILYNASKENSYKSFEEKNRFIYEVLSNILDRGRSDDGWCKDLQILWETIRNIVLKYPVISKEKLEELSSSFNKMPYAIYMNLKLEDLYLNLKRGRGNPTNKPFIYYYAPGLYISNDNNNVYSLNDFKDVLVAKRLDYQPSKLFKYEVSLEDSRLSKLLRNDIVYNHWIKNGFSINWKINKSEKYYGMISPIVFNNIYKGALGEEVVKALFIENGIPISNIEGPKIYEKFDFVINENEKTIYIDVKNFSETSMHKDFANEGLSEKLNKKINSLKPDCVAIINLIDEFGEREFLDKFCGEDNSTKLITCPGIFYINIFNNLKINLDGDKKDIFTKIKEIIYE</sequence>
<dbReference type="EMBL" id="ABWP01000018">
    <property type="protein sequence ID" value="EEA85826.1"/>
    <property type="molecule type" value="Genomic_DNA"/>
</dbReference>
<accession>B6FXC4</accession>
<evidence type="ECO:0000313" key="2">
    <source>
        <dbReference type="Proteomes" id="UP000003178"/>
    </source>
</evidence>
<organism evidence="1 2">
    <name type="scientific">Peptacetobacter hiranonis (strain DSM 13275 / JCM 10541 / KCTC 15199 / TO-931)</name>
    <name type="common">Clostridium hiranonis</name>
    <dbReference type="NCBI Taxonomy" id="500633"/>
    <lineage>
        <taxon>Bacteria</taxon>
        <taxon>Bacillati</taxon>
        <taxon>Bacillota</taxon>
        <taxon>Clostridia</taxon>
        <taxon>Peptostreptococcales</taxon>
        <taxon>Peptostreptococcaceae</taxon>
        <taxon>Peptacetobacter</taxon>
    </lineage>
</organism>
<comment type="caution">
    <text evidence="1">The sequence shown here is derived from an EMBL/GenBank/DDBJ whole genome shotgun (WGS) entry which is preliminary data.</text>
</comment>